<evidence type="ECO:0000256" key="4">
    <source>
        <dbReference type="ARBA" id="ARBA00010617"/>
    </source>
</evidence>
<dbReference type="InterPro" id="IPR036396">
    <property type="entry name" value="Cyt_P450_sf"/>
</dbReference>
<feature type="binding site" description="axial binding residue" evidence="13">
    <location>
        <position position="506"/>
    </location>
    <ligand>
        <name>heme</name>
        <dbReference type="ChEBI" id="CHEBI:30413"/>
    </ligand>
    <ligandPart>
        <name>Fe</name>
        <dbReference type="ChEBI" id="CHEBI:18248"/>
    </ligandPart>
</feature>
<dbReference type="CDD" id="cd11069">
    <property type="entry name" value="CYP_FUM15-like"/>
    <property type="match status" value="1"/>
</dbReference>
<dbReference type="InterPro" id="IPR001128">
    <property type="entry name" value="Cyt_P450"/>
</dbReference>
<evidence type="ECO:0000256" key="5">
    <source>
        <dbReference type="ARBA" id="ARBA00022617"/>
    </source>
</evidence>
<comment type="subcellular location">
    <subcellularLocation>
        <location evidence="2">Membrane</location>
    </subcellularLocation>
</comment>
<dbReference type="GO" id="GO:0020037">
    <property type="term" value="F:heme binding"/>
    <property type="evidence" value="ECO:0007669"/>
    <property type="project" value="InterPro"/>
</dbReference>
<keyword evidence="5 13" id="KW-0349">Heme</keyword>
<comment type="similarity">
    <text evidence="4">Belongs to the cytochrome P450 family.</text>
</comment>
<accession>B0DYK7</accession>
<protein>
    <submittedName>
        <fullName evidence="14">Predicted protein</fullName>
    </submittedName>
</protein>
<evidence type="ECO:0000256" key="13">
    <source>
        <dbReference type="PIRSR" id="PIRSR602401-1"/>
    </source>
</evidence>
<dbReference type="PANTHER" id="PTHR24305:SF166">
    <property type="entry name" value="CYTOCHROME P450 12A4, MITOCHONDRIAL-RELATED"/>
    <property type="match status" value="1"/>
</dbReference>
<keyword evidence="8" id="KW-1133">Transmembrane helix</keyword>
<dbReference type="RefSeq" id="XP_001889063.1">
    <property type="nucleotide sequence ID" value="XM_001889028.1"/>
</dbReference>
<dbReference type="InParanoid" id="B0DYK7"/>
<comment type="cofactor">
    <cofactor evidence="1 13">
        <name>heme</name>
        <dbReference type="ChEBI" id="CHEBI:30413"/>
    </cofactor>
</comment>
<dbReference type="Gene3D" id="1.10.630.10">
    <property type="entry name" value="Cytochrome P450"/>
    <property type="match status" value="1"/>
</dbReference>
<dbReference type="GeneID" id="6084666"/>
<dbReference type="GO" id="GO:0005506">
    <property type="term" value="F:iron ion binding"/>
    <property type="evidence" value="ECO:0007669"/>
    <property type="project" value="InterPro"/>
</dbReference>
<dbReference type="OrthoDB" id="1470350at2759"/>
<comment type="pathway">
    <text evidence="3">Secondary metabolite biosynthesis; terpenoid biosynthesis.</text>
</comment>
<sequence length="564" mass="64107">MLYLILQAIFLYGLSFAFWRVVRQYIVKTSLDNIPGPPSPSFFQGNFRQLFTIYGWDFHKDIAAKYGGVVKVKALFGENQLYVFDPKALHHIVIKDQYIYEETSAFIQGNLLLFGKALMSTLGDYHRRQRKMFNPVFSVANIREMVPVFYSVTHRLRDSIAKKVSNGPQEIDMVSWMGRTTLELIGQSGFGYSFDTLAENVTPNPYSAAMKSLGSAAMKMVFVQEYLYYVTKIGSPQFRRFIIDVLPWKAIHDARDIVDTMHKTSLEIFESKKKALLDGNDVVARQIGQGKDIMSMLMRANMDASEEDKLDEDELIAQITALTFAAVDTTSSALSRSLHLLAQHPEIQEKLRREITEARAENGDLPYDELISLPFLEAIVRETLRLYPPVSFLTRTCARVLTLFFHCRQVFLTVSLYRTRQDIILPLSKPLRGLNGKEIYEILVPNNTNLFISIIEANRNPDIWGPDALEWIPERWLSPLPSSVSDAHVPGIYSHLMTFLGGGRACIGFKVSQIEIKVVLSLLIESFRFAPSKKEIFWQMTTVATPTVVGEGIKIQLPLHVSRV</sequence>
<evidence type="ECO:0000256" key="7">
    <source>
        <dbReference type="ARBA" id="ARBA00022723"/>
    </source>
</evidence>
<evidence type="ECO:0000313" key="15">
    <source>
        <dbReference type="Proteomes" id="UP000001194"/>
    </source>
</evidence>
<evidence type="ECO:0000256" key="2">
    <source>
        <dbReference type="ARBA" id="ARBA00004370"/>
    </source>
</evidence>
<dbReference type="InterPro" id="IPR002401">
    <property type="entry name" value="Cyt_P450_E_grp-I"/>
</dbReference>
<keyword evidence="15" id="KW-1185">Reference proteome</keyword>
<evidence type="ECO:0000256" key="9">
    <source>
        <dbReference type="ARBA" id="ARBA00023002"/>
    </source>
</evidence>
<dbReference type="Proteomes" id="UP000001194">
    <property type="component" value="Unassembled WGS sequence"/>
</dbReference>
<organism evidence="15">
    <name type="scientific">Laccaria bicolor (strain S238N-H82 / ATCC MYA-4686)</name>
    <name type="common">Bicoloured deceiver</name>
    <name type="synonym">Laccaria laccata var. bicolor</name>
    <dbReference type="NCBI Taxonomy" id="486041"/>
    <lineage>
        <taxon>Eukaryota</taxon>
        <taxon>Fungi</taxon>
        <taxon>Dikarya</taxon>
        <taxon>Basidiomycota</taxon>
        <taxon>Agaricomycotina</taxon>
        <taxon>Agaricomycetes</taxon>
        <taxon>Agaricomycetidae</taxon>
        <taxon>Agaricales</taxon>
        <taxon>Agaricineae</taxon>
        <taxon>Hydnangiaceae</taxon>
        <taxon>Laccaria</taxon>
    </lineage>
</organism>
<dbReference type="GO" id="GO:0004497">
    <property type="term" value="F:monooxygenase activity"/>
    <property type="evidence" value="ECO:0007669"/>
    <property type="project" value="UniProtKB-KW"/>
</dbReference>
<keyword evidence="9" id="KW-0560">Oxidoreductase</keyword>
<name>B0DYK7_LACBS</name>
<gene>
    <name evidence="14" type="ORF">LACBIDRAFT_314448</name>
</gene>
<dbReference type="KEGG" id="lbc:LACBIDRAFT_314448"/>
<evidence type="ECO:0000256" key="11">
    <source>
        <dbReference type="ARBA" id="ARBA00023033"/>
    </source>
</evidence>
<keyword evidence="7 13" id="KW-0479">Metal-binding</keyword>
<dbReference type="InterPro" id="IPR050121">
    <property type="entry name" value="Cytochrome_P450_monoxygenase"/>
</dbReference>
<keyword evidence="6" id="KW-0812">Transmembrane</keyword>
<proteinExistence type="inferred from homology"/>
<evidence type="ECO:0000256" key="8">
    <source>
        <dbReference type="ARBA" id="ARBA00022989"/>
    </source>
</evidence>
<dbReference type="STRING" id="486041.B0DYK7"/>
<keyword evidence="10 13" id="KW-0408">Iron</keyword>
<dbReference type="HOGENOM" id="CLU_001570_5_11_1"/>
<dbReference type="Pfam" id="PF00067">
    <property type="entry name" value="p450"/>
    <property type="match status" value="2"/>
</dbReference>
<keyword evidence="12" id="KW-0472">Membrane</keyword>
<dbReference type="GO" id="GO:0016020">
    <property type="term" value="C:membrane"/>
    <property type="evidence" value="ECO:0007669"/>
    <property type="project" value="UniProtKB-SubCell"/>
</dbReference>
<dbReference type="PANTHER" id="PTHR24305">
    <property type="entry name" value="CYTOCHROME P450"/>
    <property type="match status" value="1"/>
</dbReference>
<evidence type="ECO:0000256" key="10">
    <source>
        <dbReference type="ARBA" id="ARBA00023004"/>
    </source>
</evidence>
<dbReference type="AlphaFoldDB" id="B0DYK7"/>
<evidence type="ECO:0000256" key="12">
    <source>
        <dbReference type="ARBA" id="ARBA00023136"/>
    </source>
</evidence>
<evidence type="ECO:0000256" key="6">
    <source>
        <dbReference type="ARBA" id="ARBA00022692"/>
    </source>
</evidence>
<dbReference type="SUPFAM" id="SSF48264">
    <property type="entry name" value="Cytochrome P450"/>
    <property type="match status" value="1"/>
</dbReference>
<evidence type="ECO:0000256" key="3">
    <source>
        <dbReference type="ARBA" id="ARBA00004721"/>
    </source>
</evidence>
<evidence type="ECO:0000313" key="14">
    <source>
        <dbReference type="EMBL" id="EDR00311.1"/>
    </source>
</evidence>
<evidence type="ECO:0000256" key="1">
    <source>
        <dbReference type="ARBA" id="ARBA00001971"/>
    </source>
</evidence>
<dbReference type="GO" id="GO:0016705">
    <property type="term" value="F:oxidoreductase activity, acting on paired donors, with incorporation or reduction of molecular oxygen"/>
    <property type="evidence" value="ECO:0007669"/>
    <property type="project" value="InterPro"/>
</dbReference>
<keyword evidence="11" id="KW-0503">Monooxygenase</keyword>
<reference evidence="14 15" key="1">
    <citation type="journal article" date="2008" name="Nature">
        <title>The genome of Laccaria bicolor provides insights into mycorrhizal symbiosis.</title>
        <authorList>
            <person name="Martin F."/>
            <person name="Aerts A."/>
            <person name="Ahren D."/>
            <person name="Brun A."/>
            <person name="Danchin E.G.J."/>
            <person name="Duchaussoy F."/>
            <person name="Gibon J."/>
            <person name="Kohler A."/>
            <person name="Lindquist E."/>
            <person name="Pereda V."/>
            <person name="Salamov A."/>
            <person name="Shapiro H.J."/>
            <person name="Wuyts J."/>
            <person name="Blaudez D."/>
            <person name="Buee M."/>
            <person name="Brokstein P."/>
            <person name="Canbaeck B."/>
            <person name="Cohen D."/>
            <person name="Courty P.E."/>
            <person name="Coutinho P.M."/>
            <person name="Delaruelle C."/>
            <person name="Detter J.C."/>
            <person name="Deveau A."/>
            <person name="DiFazio S."/>
            <person name="Duplessis S."/>
            <person name="Fraissinet-Tachet L."/>
            <person name="Lucic E."/>
            <person name="Frey-Klett P."/>
            <person name="Fourrey C."/>
            <person name="Feussner I."/>
            <person name="Gay G."/>
            <person name="Grimwood J."/>
            <person name="Hoegger P.J."/>
            <person name="Jain P."/>
            <person name="Kilaru S."/>
            <person name="Labbe J."/>
            <person name="Lin Y.C."/>
            <person name="Legue V."/>
            <person name="Le Tacon F."/>
            <person name="Marmeisse R."/>
            <person name="Melayah D."/>
            <person name="Montanini B."/>
            <person name="Muratet M."/>
            <person name="Nehls U."/>
            <person name="Niculita-Hirzel H."/>
            <person name="Oudot-Le Secq M.P."/>
            <person name="Peter M."/>
            <person name="Quesneville H."/>
            <person name="Rajashekar B."/>
            <person name="Reich M."/>
            <person name="Rouhier N."/>
            <person name="Schmutz J."/>
            <person name="Yin T."/>
            <person name="Chalot M."/>
            <person name="Henrissat B."/>
            <person name="Kuees U."/>
            <person name="Lucas S."/>
            <person name="Van de Peer Y."/>
            <person name="Podila G.K."/>
            <person name="Polle A."/>
            <person name="Pukkila P.J."/>
            <person name="Richardson P.M."/>
            <person name="Rouze P."/>
            <person name="Sanders I.R."/>
            <person name="Stajich J.E."/>
            <person name="Tunlid A."/>
            <person name="Tuskan G."/>
            <person name="Grigoriev I.V."/>
        </authorList>
    </citation>
    <scope>NUCLEOTIDE SEQUENCE [LARGE SCALE GENOMIC DNA]</scope>
    <source>
        <strain evidence="15">S238N-H82 / ATCC MYA-4686</strain>
    </source>
</reference>
<dbReference type="EMBL" id="DS547151">
    <property type="protein sequence ID" value="EDR00311.1"/>
    <property type="molecule type" value="Genomic_DNA"/>
</dbReference>
<dbReference type="PRINTS" id="PR00463">
    <property type="entry name" value="EP450I"/>
</dbReference>